<evidence type="ECO:0000256" key="1">
    <source>
        <dbReference type="ARBA" id="ARBA00006594"/>
    </source>
</evidence>
<evidence type="ECO:0000259" key="11">
    <source>
        <dbReference type="Pfam" id="PF02384"/>
    </source>
</evidence>
<dbReference type="PANTHER" id="PTHR42933:SF1">
    <property type="entry name" value="SITE-SPECIFIC DNA-METHYLTRANSFERASE (ADENINE-SPECIFIC)"/>
    <property type="match status" value="1"/>
</dbReference>
<evidence type="ECO:0000313" key="12">
    <source>
        <dbReference type="EMBL" id="ATA86073.1"/>
    </source>
</evidence>
<keyword evidence="4 12" id="KW-0489">Methyltransferase</keyword>
<dbReference type="Pfam" id="PF02384">
    <property type="entry name" value="N6_Mtase"/>
    <property type="match status" value="1"/>
</dbReference>
<dbReference type="InterPro" id="IPR003356">
    <property type="entry name" value="DNA_methylase_A-5"/>
</dbReference>
<dbReference type="Gene3D" id="3.90.220.20">
    <property type="entry name" value="DNA methylase specificity domains"/>
    <property type="match status" value="1"/>
</dbReference>
<gene>
    <name evidence="12" type="ORF">CGC50_02230</name>
</gene>
<evidence type="ECO:0000259" key="10">
    <source>
        <dbReference type="Pfam" id="PF01420"/>
    </source>
</evidence>
<dbReference type="GO" id="GO:0032259">
    <property type="term" value="P:methylation"/>
    <property type="evidence" value="ECO:0007669"/>
    <property type="project" value="UniProtKB-KW"/>
</dbReference>
<protein>
    <recommendedName>
        <fullName evidence="3">site-specific DNA-methyltransferase (adenine-specific)</fullName>
        <ecNumber evidence="3">2.1.1.72</ecNumber>
    </recommendedName>
</protein>
<reference evidence="13" key="1">
    <citation type="submission" date="2017-06" db="EMBL/GenBank/DDBJ databases">
        <title>Capnocytophaga spp. assemblies.</title>
        <authorList>
            <person name="Gulvik C.A."/>
        </authorList>
    </citation>
    <scope>NUCLEOTIDE SEQUENCE [LARGE SCALE GENOMIC DNA]</scope>
    <source>
        <strain evidence="13">H1496</strain>
    </source>
</reference>
<dbReference type="InterPro" id="IPR029063">
    <property type="entry name" value="SAM-dependent_MTases_sf"/>
</dbReference>
<dbReference type="GO" id="GO:0009307">
    <property type="term" value="P:DNA restriction-modification system"/>
    <property type="evidence" value="ECO:0007669"/>
    <property type="project" value="UniProtKB-KW"/>
</dbReference>
<dbReference type="InterPro" id="IPR051537">
    <property type="entry name" value="DNA_Adenine_Mtase"/>
</dbReference>
<dbReference type="EMBL" id="CP022386">
    <property type="protein sequence ID" value="ATA86073.1"/>
    <property type="molecule type" value="Genomic_DNA"/>
</dbReference>
<dbReference type="GO" id="GO:0009007">
    <property type="term" value="F:site-specific DNA-methyltransferase (adenine-specific) activity"/>
    <property type="evidence" value="ECO:0007669"/>
    <property type="project" value="UniProtKB-EC"/>
</dbReference>
<evidence type="ECO:0000256" key="3">
    <source>
        <dbReference type="ARBA" id="ARBA00011900"/>
    </source>
</evidence>
<dbReference type="AlphaFoldDB" id="A0A250FLU3"/>
<dbReference type="GO" id="GO:0003677">
    <property type="term" value="F:DNA binding"/>
    <property type="evidence" value="ECO:0007669"/>
    <property type="project" value="UniProtKB-KW"/>
</dbReference>
<evidence type="ECO:0000313" key="13">
    <source>
        <dbReference type="Proteomes" id="UP000217250"/>
    </source>
</evidence>
<dbReference type="Pfam" id="PF01420">
    <property type="entry name" value="Methylase_S"/>
    <property type="match status" value="1"/>
</dbReference>
<dbReference type="Gene3D" id="3.40.50.150">
    <property type="entry name" value="Vaccinia Virus protein VP39"/>
    <property type="match status" value="1"/>
</dbReference>
<sequence>MDIPDSFSINKQLKKQSRFFIAVWNREKKSFIKMANERLTEEIVRTHFKKDPFYIPKNPNSIKIEEQKSTNKQVIELLKGKSKGGKGNGYPDFFISFPTNSNYLIVIECKPKVSKHRSVELNKSKDYAVDGALHYAKALSKDFNVVAIAVSGETEAELQVSHFYWKKENETYTELTDTKLLGIDDYIQLFEDQFFIQSFYTQDIAFKARYLNEEFQAYTIPEYKRCTMITAMLLALINDNFKVKYPNSDNITNLGGLMLSAINTVFEVEKDIVRSKTVLLREFENILNEPLFVQTTIKHKEEKHPRSTLEVAKEFISYLEKNVLPLVNHSDIAYDVLGRFYIEFIRYAGSEQKSGLVLTPPHITELFCDLVALKINDIIYDPCCGTGGFLVSGMQRLFKMAGSDIAQKEYIRKSQICGCELRSDMFTYACASMRFRGDGKSNIYNGSCFINGQSIADNHKPTVAFLNPPYDVGNAQQMRFVEHALSILDPKADGRVVAIVQMSCAIKNEKELIAVKKNILAKHHLKAVLSMPDDLFYPVGVVTCIMVFEANRPNEGRKTWFGYFKDDGFEKRKNLGRIDARNRYTNIKKRWLSAYDNFDEIAGLSVRKEIKAEDEWCVEAYMETDYSTLTDEDFIRKMRSYVSFLVDQSNTSEIFNFTNTSFSDNKVSLGDREWAWFDYSEIFDVKGSKTTPLIVLEEYGKGVYPYVTTQAVNNGIEDYFNYYTEEGNVFTIDSAVLGFCAYQKLNFSASDHVEKLVPRFEGCNIYIAIFITTLINREQYRYNYGRKCSQKKLKISKIKLPIKKTSSEKIYPDWQFMEDYIKGLPYSASL</sequence>
<evidence type="ECO:0000256" key="7">
    <source>
        <dbReference type="ARBA" id="ARBA00022747"/>
    </source>
</evidence>
<keyword evidence="6" id="KW-0949">S-adenosyl-L-methionine</keyword>
<dbReference type="REBASE" id="218461">
    <property type="entry name" value="CgiH1496ORF2230P"/>
</dbReference>
<comment type="similarity">
    <text evidence="2">Belongs to the type-I restriction system S methylase family.</text>
</comment>
<comment type="catalytic activity">
    <reaction evidence="9">
        <text>a 2'-deoxyadenosine in DNA + S-adenosyl-L-methionine = an N(6)-methyl-2'-deoxyadenosine in DNA + S-adenosyl-L-homocysteine + H(+)</text>
        <dbReference type="Rhea" id="RHEA:15197"/>
        <dbReference type="Rhea" id="RHEA-COMP:12418"/>
        <dbReference type="Rhea" id="RHEA-COMP:12419"/>
        <dbReference type="ChEBI" id="CHEBI:15378"/>
        <dbReference type="ChEBI" id="CHEBI:57856"/>
        <dbReference type="ChEBI" id="CHEBI:59789"/>
        <dbReference type="ChEBI" id="CHEBI:90615"/>
        <dbReference type="ChEBI" id="CHEBI:90616"/>
        <dbReference type="EC" id="2.1.1.72"/>
    </reaction>
</comment>
<name>A0A250FLU3_9FLAO</name>
<dbReference type="SUPFAM" id="SSF53335">
    <property type="entry name" value="S-adenosyl-L-methionine-dependent methyltransferases"/>
    <property type="match status" value="1"/>
</dbReference>
<evidence type="ECO:0000256" key="6">
    <source>
        <dbReference type="ARBA" id="ARBA00022691"/>
    </source>
</evidence>
<feature type="domain" description="DNA methylase adenine-specific" evidence="11">
    <location>
        <begin position="334"/>
        <end position="615"/>
    </location>
</feature>
<dbReference type="InterPro" id="IPR000055">
    <property type="entry name" value="Restrct_endonuc_typeI_TRD"/>
</dbReference>
<keyword evidence="5 12" id="KW-0808">Transferase</keyword>
<dbReference type="GO" id="GO:0008170">
    <property type="term" value="F:N-methyltransferase activity"/>
    <property type="evidence" value="ECO:0007669"/>
    <property type="project" value="InterPro"/>
</dbReference>
<dbReference type="SUPFAM" id="SSF116734">
    <property type="entry name" value="DNA methylase specificity domain"/>
    <property type="match status" value="1"/>
</dbReference>
<proteinExistence type="inferred from homology"/>
<comment type="similarity">
    <text evidence="1">Belongs to the N(4)/N(6)-methyltransferase family.</text>
</comment>
<dbReference type="Proteomes" id="UP000217250">
    <property type="component" value="Chromosome"/>
</dbReference>
<dbReference type="KEGG" id="cgh:CGC50_02230"/>
<evidence type="ECO:0000256" key="9">
    <source>
        <dbReference type="ARBA" id="ARBA00047942"/>
    </source>
</evidence>
<keyword evidence="7" id="KW-0680">Restriction system</keyword>
<evidence type="ECO:0000256" key="4">
    <source>
        <dbReference type="ARBA" id="ARBA00022603"/>
    </source>
</evidence>
<dbReference type="EC" id="2.1.1.72" evidence="3"/>
<dbReference type="InterPro" id="IPR044946">
    <property type="entry name" value="Restrct_endonuc_typeI_TRD_sf"/>
</dbReference>
<evidence type="ECO:0000256" key="5">
    <source>
        <dbReference type="ARBA" id="ARBA00022679"/>
    </source>
</evidence>
<accession>A0A250FLU3</accession>
<feature type="domain" description="Type I restriction modification DNA specificity" evidence="10">
    <location>
        <begin position="673"/>
        <end position="809"/>
    </location>
</feature>
<evidence type="ECO:0000256" key="8">
    <source>
        <dbReference type="ARBA" id="ARBA00023125"/>
    </source>
</evidence>
<dbReference type="PRINTS" id="PR00507">
    <property type="entry name" value="N12N6MTFRASE"/>
</dbReference>
<dbReference type="PANTHER" id="PTHR42933">
    <property type="entry name" value="SLR6095 PROTEIN"/>
    <property type="match status" value="1"/>
</dbReference>
<evidence type="ECO:0000256" key="2">
    <source>
        <dbReference type="ARBA" id="ARBA00010923"/>
    </source>
</evidence>
<keyword evidence="8" id="KW-0238">DNA-binding</keyword>
<organism evidence="12 13">
    <name type="scientific">Capnocytophaga gingivalis</name>
    <dbReference type="NCBI Taxonomy" id="1017"/>
    <lineage>
        <taxon>Bacteria</taxon>
        <taxon>Pseudomonadati</taxon>
        <taxon>Bacteroidota</taxon>
        <taxon>Flavobacteriia</taxon>
        <taxon>Flavobacteriales</taxon>
        <taxon>Flavobacteriaceae</taxon>
        <taxon>Capnocytophaga</taxon>
    </lineage>
</organism>